<dbReference type="EMBL" id="JAWDGP010007369">
    <property type="protein sequence ID" value="KAK3722819.1"/>
    <property type="molecule type" value="Genomic_DNA"/>
</dbReference>
<dbReference type="Proteomes" id="UP001283361">
    <property type="component" value="Unassembled WGS sequence"/>
</dbReference>
<protein>
    <submittedName>
        <fullName evidence="1">Uncharacterized protein</fullName>
    </submittedName>
</protein>
<dbReference type="AlphaFoldDB" id="A0AAE1CNQ7"/>
<keyword evidence="2" id="KW-1185">Reference proteome</keyword>
<name>A0AAE1CNQ7_9GAST</name>
<organism evidence="1 2">
    <name type="scientific">Elysia crispata</name>
    <name type="common">lettuce slug</name>
    <dbReference type="NCBI Taxonomy" id="231223"/>
    <lineage>
        <taxon>Eukaryota</taxon>
        <taxon>Metazoa</taxon>
        <taxon>Spiralia</taxon>
        <taxon>Lophotrochozoa</taxon>
        <taxon>Mollusca</taxon>
        <taxon>Gastropoda</taxon>
        <taxon>Heterobranchia</taxon>
        <taxon>Euthyneura</taxon>
        <taxon>Panpulmonata</taxon>
        <taxon>Sacoglossa</taxon>
        <taxon>Placobranchoidea</taxon>
        <taxon>Plakobranchidae</taxon>
        <taxon>Elysia</taxon>
    </lineage>
</organism>
<gene>
    <name evidence="1" type="ORF">RRG08_040204</name>
</gene>
<reference evidence="1" key="1">
    <citation type="journal article" date="2023" name="G3 (Bethesda)">
        <title>A reference genome for the long-term kleptoplast-retaining sea slug Elysia crispata morphotype clarki.</title>
        <authorList>
            <person name="Eastman K.E."/>
            <person name="Pendleton A.L."/>
            <person name="Shaikh M.A."/>
            <person name="Suttiyut T."/>
            <person name="Ogas R."/>
            <person name="Tomko P."/>
            <person name="Gavelis G."/>
            <person name="Widhalm J.R."/>
            <person name="Wisecaver J.H."/>
        </authorList>
    </citation>
    <scope>NUCLEOTIDE SEQUENCE</scope>
    <source>
        <strain evidence="1">ECLA1</strain>
    </source>
</reference>
<evidence type="ECO:0000313" key="2">
    <source>
        <dbReference type="Proteomes" id="UP001283361"/>
    </source>
</evidence>
<comment type="caution">
    <text evidence="1">The sequence shown here is derived from an EMBL/GenBank/DDBJ whole genome shotgun (WGS) entry which is preliminary data.</text>
</comment>
<sequence length="265" mass="29683">MKSDLSYVDLHFTKQTLRTNPSHMISVLTGNSGDDNLFLTRNSTEGFDLHPAAPLLNDALKDSSWPVPVYSAQFSLYLNMPLRIKLRAIGKPNEVLIVSKMSGFGPRLSQVRQMLTRSGPGQVTDQKSQSSRPEVCLLSRHIVTMLEILCEHIDKNNLYSDRNRTGNISVHHPQVESAFESGKGPGHLRYPTTRPEILFFETTSYFVQNISTRTISTVTETELEPLQVIHHPPAEITSEDAVSSVGDSLFLEASVARWPQPCWTH</sequence>
<evidence type="ECO:0000313" key="1">
    <source>
        <dbReference type="EMBL" id="KAK3722819.1"/>
    </source>
</evidence>
<proteinExistence type="predicted"/>
<accession>A0AAE1CNQ7</accession>